<dbReference type="GO" id="GO:0016787">
    <property type="term" value="F:hydrolase activity"/>
    <property type="evidence" value="ECO:0007669"/>
    <property type="project" value="UniProtKB-KW"/>
</dbReference>
<dbReference type="GO" id="GO:0005576">
    <property type="term" value="C:extracellular region"/>
    <property type="evidence" value="ECO:0007669"/>
    <property type="project" value="InterPro"/>
</dbReference>
<dbReference type="RefSeq" id="WP_107967248.1">
    <property type="nucleotide sequence ID" value="NZ_NWBU01000005.1"/>
</dbReference>
<comment type="caution">
    <text evidence="3">The sequence shown here is derived from an EMBL/GenBank/DDBJ whole genome shotgun (WGS) entry which is preliminary data.</text>
</comment>
<organism evidence="3 4">
    <name type="scientific">Sphingomonas oleivorans</name>
    <dbReference type="NCBI Taxonomy" id="1735121"/>
    <lineage>
        <taxon>Bacteria</taxon>
        <taxon>Pseudomonadati</taxon>
        <taxon>Pseudomonadota</taxon>
        <taxon>Alphaproteobacteria</taxon>
        <taxon>Sphingomonadales</taxon>
        <taxon>Sphingomonadaceae</taxon>
        <taxon>Sphingomonas</taxon>
    </lineage>
</organism>
<keyword evidence="4" id="KW-1185">Reference proteome</keyword>
<dbReference type="SUPFAM" id="SSF53474">
    <property type="entry name" value="alpha/beta-Hydrolases"/>
    <property type="match status" value="1"/>
</dbReference>
<dbReference type="Proteomes" id="UP000244162">
    <property type="component" value="Unassembled WGS sequence"/>
</dbReference>
<keyword evidence="2" id="KW-0378">Hydrolase</keyword>
<dbReference type="Gene3D" id="3.40.50.1820">
    <property type="entry name" value="alpha/beta hydrolase"/>
    <property type="match status" value="1"/>
</dbReference>
<dbReference type="AlphaFoldDB" id="A0A2T5G0A6"/>
<evidence type="ECO:0000313" key="4">
    <source>
        <dbReference type="Proteomes" id="UP000244162"/>
    </source>
</evidence>
<dbReference type="PANTHER" id="PTHR43037:SF1">
    <property type="entry name" value="BLL1128 PROTEIN"/>
    <property type="match status" value="1"/>
</dbReference>
<evidence type="ECO:0000256" key="2">
    <source>
        <dbReference type="ARBA" id="ARBA00022801"/>
    </source>
</evidence>
<dbReference type="InterPro" id="IPR029058">
    <property type="entry name" value="AB_hydrolase_fold"/>
</dbReference>
<proteinExistence type="predicted"/>
<dbReference type="OrthoDB" id="9767239at2"/>
<sequence>MTMPLHPSLLEATRLTRAGRLEEATDLIRAMLAGGAPAEPTPAMRDSAILDLTPEGATVSPSARRSLWPDKPLWLDKEGPAVEARTGGTFLTRSYHGPAGTLGYKLYVPPSVRDGMPLVVMLHGCSQSPDDFALGTGMNRLADELGFLVAYPAQTQAANASRCWNWFKSGDQQRGRGEPALIAGITRQVIADYRIDRQRVYIAGLSAGGAEAAIMGAAYPDLYAAVGIHSGLACGAARDLPTAMMAMRQGSGINAAGQPGTHFVPTITFHGDQDTTVHEVNSCEIVARAAAAAGPSLRTHSEAGRSPGGRAYTRAVSVDDRGRALIEQWTIHGGGHAWSGGSRSGSFTDPSGPDASREMLRFFLAHRATG</sequence>
<evidence type="ECO:0000313" key="3">
    <source>
        <dbReference type="EMBL" id="PTQ12385.1"/>
    </source>
</evidence>
<name>A0A2T5G0A6_9SPHN</name>
<evidence type="ECO:0000256" key="1">
    <source>
        <dbReference type="ARBA" id="ARBA00022729"/>
    </source>
</evidence>
<dbReference type="NCBIfam" id="TIGR01840">
    <property type="entry name" value="esterase_phb"/>
    <property type="match status" value="1"/>
</dbReference>
<dbReference type="PANTHER" id="PTHR43037">
    <property type="entry name" value="UNNAMED PRODUCT-RELATED"/>
    <property type="match status" value="1"/>
</dbReference>
<dbReference type="InterPro" id="IPR050955">
    <property type="entry name" value="Plant_Biomass_Hydrol_Est"/>
</dbReference>
<gene>
    <name evidence="3" type="ORF">CLG96_05450</name>
</gene>
<dbReference type="EMBL" id="NWBU01000005">
    <property type="protein sequence ID" value="PTQ12385.1"/>
    <property type="molecule type" value="Genomic_DNA"/>
</dbReference>
<accession>A0A2T5G0A6</accession>
<dbReference type="InterPro" id="IPR010126">
    <property type="entry name" value="Esterase_phb"/>
</dbReference>
<protein>
    <submittedName>
        <fullName evidence="3">Esterase</fullName>
    </submittedName>
</protein>
<dbReference type="Pfam" id="PF10503">
    <property type="entry name" value="Esterase_PHB"/>
    <property type="match status" value="1"/>
</dbReference>
<keyword evidence="1" id="KW-0732">Signal</keyword>
<reference evidence="3 4" key="1">
    <citation type="submission" date="2017-09" db="EMBL/GenBank/DDBJ databases">
        <title>Sphingomonas panjinensis sp.nov., isolated from oil-contaminated soil.</title>
        <authorList>
            <person name="Wang L."/>
            <person name="Chen L."/>
        </authorList>
    </citation>
    <scope>NUCLEOTIDE SEQUENCE [LARGE SCALE GENOMIC DNA]</scope>
    <source>
        <strain evidence="3 4">FW-11</strain>
    </source>
</reference>